<protein>
    <submittedName>
        <fullName evidence="4">Glycerate kinase</fullName>
        <ecNumber evidence="4">2.7.1.31</ecNumber>
    </submittedName>
</protein>
<sequence length="456" mass="45820">MNAPRILPVRPIPPAPPALSGAPAMAAPRPAFSSRPPRITVAPSGFKESMDADATARAIAEGVLRVLPDAQLRTVPLVDGGEGSASALARATGGSLVPVVATGPLGTPVSSHFALLGPSGAPVRTAVVEMAAVAGLRLVPPGHRDPGGTTTRGVGELVRAALDSGARRILVGCGDSGTSDGGAGALRALGLRLLDADGHELPDGGAALARLDRVDASGLDPRLHPAADRPVELLVACNPHNVLCGERGVARVFGPQKGATPKRVEELSAALAHWAHVLRRDLRAAFGEHAPSVLATPGLLETTPGGGASGGLGAGLAAIGGRLLPRFEVMFDHVDLDDALAHADLVITAEGAIDAQTPHGKIPAEVARRAKSHGKPVIALAGTIGPGAGQAHGAGIDAIAGILPVPVALPEALHRGAEFLTDATERTLRLLLVGAALVPRVAMADRPGGHAHTEAG</sequence>
<dbReference type="Proteomes" id="UP000567795">
    <property type="component" value="Unassembled WGS sequence"/>
</dbReference>
<keyword evidence="5" id="KW-1185">Reference proteome</keyword>
<dbReference type="EC" id="2.7.1.31" evidence="4"/>
<comment type="caution">
    <text evidence="4">The sequence shown here is derived from an EMBL/GenBank/DDBJ whole genome shotgun (WGS) entry which is preliminary data.</text>
</comment>
<comment type="similarity">
    <text evidence="1">Belongs to the glycerate kinase type-1 family.</text>
</comment>
<keyword evidence="2 4" id="KW-0808">Transferase</keyword>
<evidence type="ECO:0000256" key="1">
    <source>
        <dbReference type="ARBA" id="ARBA00006284"/>
    </source>
</evidence>
<dbReference type="InterPro" id="IPR036129">
    <property type="entry name" value="Glycerate_kinase_sf"/>
</dbReference>
<reference evidence="4 5" key="1">
    <citation type="submission" date="2020-07" db="EMBL/GenBank/DDBJ databases">
        <title>Sequencing the genomes of 1000 actinobacteria strains.</title>
        <authorList>
            <person name="Klenk H.-P."/>
        </authorList>
    </citation>
    <scope>NUCLEOTIDE SEQUENCE [LARGE SCALE GENOMIC DNA]</scope>
    <source>
        <strain evidence="4 5">DSM 42178</strain>
    </source>
</reference>
<dbReference type="NCBIfam" id="TIGR00045">
    <property type="entry name" value="glycerate kinase"/>
    <property type="match status" value="1"/>
</dbReference>
<dbReference type="Gene3D" id="3.40.50.10350">
    <property type="entry name" value="Glycerate kinase, domain 1"/>
    <property type="match status" value="1"/>
</dbReference>
<dbReference type="GO" id="GO:0008887">
    <property type="term" value="F:glycerate kinase activity"/>
    <property type="evidence" value="ECO:0007669"/>
    <property type="project" value="UniProtKB-EC"/>
</dbReference>
<keyword evidence="3 4" id="KW-0418">Kinase</keyword>
<gene>
    <name evidence="4" type="ORF">FHU37_004896</name>
</gene>
<dbReference type="SUPFAM" id="SSF110738">
    <property type="entry name" value="Glycerate kinase I"/>
    <property type="match status" value="1"/>
</dbReference>
<dbReference type="PANTHER" id="PTHR21599:SF0">
    <property type="entry name" value="GLYCERATE KINASE"/>
    <property type="match status" value="1"/>
</dbReference>
<dbReference type="InterPro" id="IPR018197">
    <property type="entry name" value="Glycerate_kinase_RE-like"/>
</dbReference>
<evidence type="ECO:0000313" key="4">
    <source>
        <dbReference type="EMBL" id="NYI07867.1"/>
    </source>
</evidence>
<dbReference type="InterPro" id="IPR018193">
    <property type="entry name" value="Glyc_kinase_flavodox-like_fold"/>
</dbReference>
<dbReference type="GO" id="GO:0031388">
    <property type="term" value="P:organic acid phosphorylation"/>
    <property type="evidence" value="ECO:0007669"/>
    <property type="project" value="InterPro"/>
</dbReference>
<name>A0A853A149_9ACTN</name>
<dbReference type="PANTHER" id="PTHR21599">
    <property type="entry name" value="GLYCERATE KINASE"/>
    <property type="match status" value="1"/>
</dbReference>
<evidence type="ECO:0000313" key="5">
    <source>
        <dbReference type="Proteomes" id="UP000567795"/>
    </source>
</evidence>
<accession>A0A853A149</accession>
<organism evidence="4 5">
    <name type="scientific">Allostreptomyces psammosilenae</name>
    <dbReference type="NCBI Taxonomy" id="1892865"/>
    <lineage>
        <taxon>Bacteria</taxon>
        <taxon>Bacillati</taxon>
        <taxon>Actinomycetota</taxon>
        <taxon>Actinomycetes</taxon>
        <taxon>Kitasatosporales</taxon>
        <taxon>Streptomycetaceae</taxon>
        <taxon>Allostreptomyces</taxon>
    </lineage>
</organism>
<dbReference type="EMBL" id="JACBZD010000002">
    <property type="protein sequence ID" value="NYI07867.1"/>
    <property type="molecule type" value="Genomic_DNA"/>
</dbReference>
<dbReference type="AlphaFoldDB" id="A0A853A149"/>
<dbReference type="InterPro" id="IPR004381">
    <property type="entry name" value="Glycerate_kinase"/>
</dbReference>
<evidence type="ECO:0000256" key="2">
    <source>
        <dbReference type="ARBA" id="ARBA00022679"/>
    </source>
</evidence>
<proteinExistence type="inferred from homology"/>
<evidence type="ECO:0000256" key="3">
    <source>
        <dbReference type="ARBA" id="ARBA00022777"/>
    </source>
</evidence>
<dbReference type="Pfam" id="PF02595">
    <property type="entry name" value="Gly_kinase"/>
    <property type="match status" value="1"/>
</dbReference>
<dbReference type="Gene3D" id="3.90.1510.10">
    <property type="entry name" value="Glycerate kinase, domain 2"/>
    <property type="match status" value="1"/>
</dbReference>